<dbReference type="PaxDb" id="2903-EOD04836"/>
<protein>
    <recommendedName>
        <fullName evidence="3">PPPDE domain-containing protein</fullName>
    </recommendedName>
</protein>
<dbReference type="HOGENOM" id="CLU_1201746_0_0_1"/>
<dbReference type="KEGG" id="ehx:EMIHUDRAFT_422747"/>
<accession>A0A0D3I0Q1</accession>
<evidence type="ECO:0000313" key="2">
    <source>
        <dbReference type="Proteomes" id="UP000013827"/>
    </source>
</evidence>
<reference evidence="1" key="2">
    <citation type="submission" date="2024-10" db="UniProtKB">
        <authorList>
            <consortium name="EnsemblProtists"/>
        </authorList>
    </citation>
    <scope>IDENTIFICATION</scope>
</reference>
<proteinExistence type="predicted"/>
<dbReference type="Proteomes" id="UP000013827">
    <property type="component" value="Unassembled WGS sequence"/>
</dbReference>
<name>A0A0D3I0Q1_EMIH1</name>
<evidence type="ECO:0008006" key="3">
    <source>
        <dbReference type="Google" id="ProtNLM"/>
    </source>
</evidence>
<evidence type="ECO:0000313" key="1">
    <source>
        <dbReference type="EnsemblProtists" id="EOD04836"/>
    </source>
</evidence>
<dbReference type="EnsemblProtists" id="EOD04836">
    <property type="protein sequence ID" value="EOD04836"/>
    <property type="gene ID" value="EMIHUDRAFT_422747"/>
</dbReference>
<reference evidence="2" key="1">
    <citation type="journal article" date="2013" name="Nature">
        <title>Pan genome of the phytoplankton Emiliania underpins its global distribution.</title>
        <authorList>
            <person name="Read B.A."/>
            <person name="Kegel J."/>
            <person name="Klute M.J."/>
            <person name="Kuo A."/>
            <person name="Lefebvre S.C."/>
            <person name="Maumus F."/>
            <person name="Mayer C."/>
            <person name="Miller J."/>
            <person name="Monier A."/>
            <person name="Salamov A."/>
            <person name="Young J."/>
            <person name="Aguilar M."/>
            <person name="Claverie J.M."/>
            <person name="Frickenhaus S."/>
            <person name="Gonzalez K."/>
            <person name="Herman E.K."/>
            <person name="Lin Y.C."/>
            <person name="Napier J."/>
            <person name="Ogata H."/>
            <person name="Sarno A.F."/>
            <person name="Shmutz J."/>
            <person name="Schroeder D."/>
            <person name="de Vargas C."/>
            <person name="Verret F."/>
            <person name="von Dassow P."/>
            <person name="Valentin K."/>
            <person name="Van de Peer Y."/>
            <person name="Wheeler G."/>
            <person name="Dacks J.B."/>
            <person name="Delwiche C.F."/>
            <person name="Dyhrman S.T."/>
            <person name="Glockner G."/>
            <person name="John U."/>
            <person name="Richards T."/>
            <person name="Worden A.Z."/>
            <person name="Zhang X."/>
            <person name="Grigoriev I.V."/>
            <person name="Allen A.E."/>
            <person name="Bidle K."/>
            <person name="Borodovsky M."/>
            <person name="Bowler C."/>
            <person name="Brownlee C."/>
            <person name="Cock J.M."/>
            <person name="Elias M."/>
            <person name="Gladyshev V.N."/>
            <person name="Groth M."/>
            <person name="Guda C."/>
            <person name="Hadaegh A."/>
            <person name="Iglesias-Rodriguez M.D."/>
            <person name="Jenkins J."/>
            <person name="Jones B.M."/>
            <person name="Lawson T."/>
            <person name="Leese F."/>
            <person name="Lindquist E."/>
            <person name="Lobanov A."/>
            <person name="Lomsadze A."/>
            <person name="Malik S.B."/>
            <person name="Marsh M.E."/>
            <person name="Mackinder L."/>
            <person name="Mock T."/>
            <person name="Mueller-Roeber B."/>
            <person name="Pagarete A."/>
            <person name="Parker M."/>
            <person name="Probert I."/>
            <person name="Quesneville H."/>
            <person name="Raines C."/>
            <person name="Rensing S.A."/>
            <person name="Riano-Pachon D.M."/>
            <person name="Richier S."/>
            <person name="Rokitta S."/>
            <person name="Shiraiwa Y."/>
            <person name="Soanes D.M."/>
            <person name="van der Giezen M."/>
            <person name="Wahlund T.M."/>
            <person name="Williams B."/>
            <person name="Wilson W."/>
            <person name="Wolfe G."/>
            <person name="Wurch L.L."/>
        </authorList>
    </citation>
    <scope>NUCLEOTIDE SEQUENCE</scope>
</reference>
<dbReference type="AlphaFoldDB" id="A0A0D3I0Q1"/>
<organism evidence="1 2">
    <name type="scientific">Emiliania huxleyi (strain CCMP1516)</name>
    <dbReference type="NCBI Taxonomy" id="280463"/>
    <lineage>
        <taxon>Eukaryota</taxon>
        <taxon>Haptista</taxon>
        <taxon>Haptophyta</taxon>
        <taxon>Prymnesiophyceae</taxon>
        <taxon>Isochrysidales</taxon>
        <taxon>Noelaerhabdaceae</taxon>
        <taxon>Emiliania</taxon>
    </lineage>
</organism>
<keyword evidence="2" id="KW-1185">Reference proteome</keyword>
<dbReference type="RefSeq" id="XP_005757265.1">
    <property type="nucleotide sequence ID" value="XM_005757208.1"/>
</dbReference>
<dbReference type="GeneID" id="17251036"/>
<sequence>MLCSIAPASSSSRARAEPPWPLVDSCGGAPVPNAPALVDGATELLTCRVKGFYPFPESEGGGGLARWLFRDTHQAVAVRSRRRSPVACESSSLLMDFMTRGGAAHPVWWSEPVQWHVLLGGGIDGEVRLRASGSALPAGSKLAAVRDFAAAYDERPLSLYSGNCRVFCARVRREVARLNNADLSRPARQAAEAAADARLALSLLHAGALPALYPAVALALCWEGLLGGGGS</sequence>